<dbReference type="PROSITE" id="PS50158">
    <property type="entry name" value="ZF_CCHC"/>
    <property type="match status" value="1"/>
</dbReference>
<dbReference type="OrthoDB" id="6494660at2759"/>
<reference evidence="4 5" key="1">
    <citation type="journal article" date="2020" name="Cell">
        <title>Large-Scale Comparative Analyses of Tick Genomes Elucidate Their Genetic Diversity and Vector Capacities.</title>
        <authorList>
            <consortium name="Tick Genome and Microbiome Consortium (TIGMIC)"/>
            <person name="Jia N."/>
            <person name="Wang J."/>
            <person name="Shi W."/>
            <person name="Du L."/>
            <person name="Sun Y."/>
            <person name="Zhan W."/>
            <person name="Jiang J.F."/>
            <person name="Wang Q."/>
            <person name="Zhang B."/>
            <person name="Ji P."/>
            <person name="Bell-Sakyi L."/>
            <person name="Cui X.M."/>
            <person name="Yuan T.T."/>
            <person name="Jiang B.G."/>
            <person name="Yang W.F."/>
            <person name="Lam T.T."/>
            <person name="Chang Q.C."/>
            <person name="Ding S.J."/>
            <person name="Wang X.J."/>
            <person name="Zhu J.G."/>
            <person name="Ruan X.D."/>
            <person name="Zhao L."/>
            <person name="Wei J.T."/>
            <person name="Ye R.Z."/>
            <person name="Que T.C."/>
            <person name="Du C.H."/>
            <person name="Zhou Y.H."/>
            <person name="Cheng J.X."/>
            <person name="Dai P.F."/>
            <person name="Guo W.B."/>
            <person name="Han X.H."/>
            <person name="Huang E.J."/>
            <person name="Li L.F."/>
            <person name="Wei W."/>
            <person name="Gao Y.C."/>
            <person name="Liu J.Z."/>
            <person name="Shao H.Z."/>
            <person name="Wang X."/>
            <person name="Wang C.C."/>
            <person name="Yang T.C."/>
            <person name="Huo Q.B."/>
            <person name="Li W."/>
            <person name="Chen H.Y."/>
            <person name="Chen S.E."/>
            <person name="Zhou L.G."/>
            <person name="Ni X.B."/>
            <person name="Tian J.H."/>
            <person name="Sheng Y."/>
            <person name="Liu T."/>
            <person name="Pan Y.S."/>
            <person name="Xia L.Y."/>
            <person name="Li J."/>
            <person name="Zhao F."/>
            <person name="Cao W.C."/>
        </authorList>
    </citation>
    <scope>NUCLEOTIDE SEQUENCE [LARGE SCALE GENOMIC DNA]</scope>
    <source>
        <strain evidence="4">HaeL-2018</strain>
    </source>
</reference>
<keyword evidence="5" id="KW-1185">Reference proteome</keyword>
<evidence type="ECO:0000256" key="2">
    <source>
        <dbReference type="SAM" id="MobiDB-lite"/>
    </source>
</evidence>
<feature type="domain" description="CCHC-type" evidence="3">
    <location>
        <begin position="293"/>
        <end position="307"/>
    </location>
</feature>
<evidence type="ECO:0000313" key="4">
    <source>
        <dbReference type="EMBL" id="KAH9362913.1"/>
    </source>
</evidence>
<dbReference type="GO" id="GO:0008270">
    <property type="term" value="F:zinc ion binding"/>
    <property type="evidence" value="ECO:0007669"/>
    <property type="project" value="UniProtKB-KW"/>
</dbReference>
<keyword evidence="1" id="KW-0862">Zinc</keyword>
<dbReference type="AlphaFoldDB" id="A0A9J6FKH7"/>
<evidence type="ECO:0000313" key="5">
    <source>
        <dbReference type="Proteomes" id="UP000821853"/>
    </source>
</evidence>
<feature type="region of interest" description="Disordered" evidence="2">
    <location>
        <begin position="1"/>
        <end position="20"/>
    </location>
</feature>
<feature type="region of interest" description="Disordered" evidence="2">
    <location>
        <begin position="80"/>
        <end position="115"/>
    </location>
</feature>
<dbReference type="EMBL" id="JABSTR010000001">
    <property type="protein sequence ID" value="KAH9362913.1"/>
    <property type="molecule type" value="Genomic_DNA"/>
</dbReference>
<dbReference type="InterPro" id="IPR001878">
    <property type="entry name" value="Znf_CCHC"/>
</dbReference>
<dbReference type="GO" id="GO:0003676">
    <property type="term" value="F:nucleic acid binding"/>
    <property type="evidence" value="ECO:0007669"/>
    <property type="project" value="InterPro"/>
</dbReference>
<dbReference type="VEuPathDB" id="VectorBase:HLOH_041301"/>
<evidence type="ECO:0000256" key="1">
    <source>
        <dbReference type="PROSITE-ProRule" id="PRU00047"/>
    </source>
</evidence>
<comment type="caution">
    <text evidence="4">The sequence shown here is derived from an EMBL/GenBank/DDBJ whole genome shotgun (WGS) entry which is preliminary data.</text>
</comment>
<name>A0A9J6FKH7_HAELO</name>
<evidence type="ECO:0000259" key="3">
    <source>
        <dbReference type="PROSITE" id="PS50158"/>
    </source>
</evidence>
<keyword evidence="1" id="KW-0479">Metal-binding</keyword>
<accession>A0A9J6FKH7</accession>
<organism evidence="4 5">
    <name type="scientific">Haemaphysalis longicornis</name>
    <name type="common">Bush tick</name>
    <dbReference type="NCBI Taxonomy" id="44386"/>
    <lineage>
        <taxon>Eukaryota</taxon>
        <taxon>Metazoa</taxon>
        <taxon>Ecdysozoa</taxon>
        <taxon>Arthropoda</taxon>
        <taxon>Chelicerata</taxon>
        <taxon>Arachnida</taxon>
        <taxon>Acari</taxon>
        <taxon>Parasitiformes</taxon>
        <taxon>Ixodida</taxon>
        <taxon>Ixodoidea</taxon>
        <taxon>Ixodidae</taxon>
        <taxon>Haemaphysalinae</taxon>
        <taxon>Haemaphysalis</taxon>
    </lineage>
</organism>
<sequence>MLVLRPAVGDGRRAQRQGFECREEASSRLLLLDPVRPTSGDSGEALCGLRRSTGDADGVLKSPRRADISRCTRLESRGRLGVGPVHTVPRDVAHPRQTGPSPAHRRPVPGSSEYRECFSPTLPTGKVTENSLFLHCDPAARPYGIQDIAAGLSAVIELKSIASLGGFQFNHVWMITFKTGEDMAPLASKSEITVKGRKCVVIDPNVQEKEIKVHWVPHHVPDVLIAQQLGRFGKVKRVVREKWRIPGLEEAETNTRVVQLAPRDAEALNEVPHQAKIDGVPILIAVPGRPPLCLRCRQLGHIRRQCRAVDVLSNDSRVLANQELKRHIHLRNFMLEVPMLSAA</sequence>
<proteinExistence type="predicted"/>
<gene>
    <name evidence="4" type="ORF">HPB48_014305</name>
</gene>
<dbReference type="Proteomes" id="UP000821853">
    <property type="component" value="Chromosome 1"/>
</dbReference>
<keyword evidence="1" id="KW-0863">Zinc-finger</keyword>
<protein>
    <recommendedName>
        <fullName evidence="3">CCHC-type domain-containing protein</fullName>
    </recommendedName>
</protein>